<dbReference type="KEGG" id="mbak:MSBR3_2109"/>
<keyword evidence="1" id="KW-0812">Transmembrane</keyword>
<protein>
    <recommendedName>
        <fullName evidence="2">DUF7344 domain-containing protein</fullName>
    </recommendedName>
</protein>
<evidence type="ECO:0000256" key="1">
    <source>
        <dbReference type="SAM" id="Phobius"/>
    </source>
</evidence>
<dbReference type="InterPro" id="IPR055768">
    <property type="entry name" value="DUF7344"/>
</dbReference>
<evidence type="ECO:0000259" key="2">
    <source>
        <dbReference type="Pfam" id="PF24035"/>
    </source>
</evidence>
<dbReference type="HOGENOM" id="CLU_093378_2_0_2"/>
<evidence type="ECO:0000313" key="4">
    <source>
        <dbReference type="Proteomes" id="UP000033066"/>
    </source>
</evidence>
<dbReference type="Pfam" id="PF24035">
    <property type="entry name" value="DUF7344"/>
    <property type="match status" value="1"/>
</dbReference>
<proteinExistence type="predicted"/>
<evidence type="ECO:0000313" key="3">
    <source>
        <dbReference type="EMBL" id="AKB82687.1"/>
    </source>
</evidence>
<dbReference type="AlphaFoldDB" id="A0A0E3SMJ9"/>
<dbReference type="EMBL" id="CP009517">
    <property type="protein sequence ID" value="AKB82687.1"/>
    <property type="molecule type" value="Genomic_DNA"/>
</dbReference>
<keyword evidence="1" id="KW-0472">Membrane</keyword>
<gene>
    <name evidence="3" type="ORF">MSBR3_2109</name>
</gene>
<keyword evidence="1" id="KW-1133">Transmembrane helix</keyword>
<name>A0A0E3SMJ9_METBA</name>
<feature type="transmembrane region" description="Helical" evidence="1">
    <location>
        <begin position="128"/>
        <end position="148"/>
    </location>
</feature>
<accession>A0A0E3SMJ9</accession>
<keyword evidence="4" id="KW-1185">Reference proteome</keyword>
<feature type="domain" description="DUF7344" evidence="2">
    <location>
        <begin position="27"/>
        <end position="103"/>
    </location>
</feature>
<organism evidence="3 4">
    <name type="scientific">Methanosarcina barkeri 3</name>
    <dbReference type="NCBI Taxonomy" id="1434107"/>
    <lineage>
        <taxon>Archaea</taxon>
        <taxon>Methanobacteriati</taxon>
        <taxon>Methanobacteriota</taxon>
        <taxon>Stenosarchaea group</taxon>
        <taxon>Methanomicrobia</taxon>
        <taxon>Methanosarcinales</taxon>
        <taxon>Methanosarcinaceae</taxon>
        <taxon>Methanosarcina</taxon>
    </lineage>
</organism>
<dbReference type="GeneID" id="24789681"/>
<dbReference type="PATRIC" id="fig|1434107.4.peg.2692"/>
<dbReference type="RefSeq" id="WP_052723378.1">
    <property type="nucleotide sequence ID" value="NZ_CP009517.1"/>
</dbReference>
<dbReference type="OrthoDB" id="331021at2157"/>
<reference evidence="3" key="1">
    <citation type="submission" date="2014-07" db="EMBL/GenBank/DDBJ databases">
        <title>Methanogenic archaea and the global carbon cycle.</title>
        <authorList>
            <person name="Henriksen J.R."/>
            <person name="Luke J."/>
            <person name="Reinhart S."/>
            <person name="Benedict M.N."/>
            <person name="Youngblut N.D."/>
            <person name="Metcalf M.E."/>
            <person name="Whitaker R.J."/>
            <person name="Metcalf W.W."/>
        </authorList>
    </citation>
    <scope>NUCLEOTIDE SEQUENCE [LARGE SCALE GENOMIC DNA]</scope>
    <source>
        <strain evidence="3">3</strain>
    </source>
</reference>
<dbReference type="Proteomes" id="UP000033066">
    <property type="component" value="Chromosome"/>
</dbReference>
<sequence>MTESVNYTGNSQRSMQMQPQLSKSDIFGVLQNDRRRYVLEFLRTQGSQSIRSLSEEIARVESQTEEPKSNVRKSVYISLLQTHIPKMESLGIIAYNREQDTVELLPASRDFDVYMETVKKGDIPWSQFYLGLSALAIVGSVTIFTGLIQWISSLQWMLFTSITFFVSSAAHLRHVRKLEE</sequence>
<feature type="transmembrane region" description="Helical" evidence="1">
    <location>
        <begin position="154"/>
        <end position="172"/>
    </location>
</feature>